<sequence length="539" mass="59308">MVSSCTKDEPIYEQTRLFRPVLNQPLSAQGNAIVVNMGNLSKASSYTIELSRDTFNTVEYSVQVDSNYVVLNQDVLGDELLWNTLYQVRAKADASDSIYDSKFSDLGSVRTERFPTILKVPNLNIDVTDVEARLRWSVEGLPVTGIKVFAPDDIKLTNPLLPEFAVADSGQTSGEWIINGLQPATTYQIAIYSGATLRGWVKYTTKAADVDPNAPGVIDLTQSTDPDALVNAYATASDGDIILLKFGASYNPITTFDKSVTIQGELGIGQDKARIIVNSSANWPEGSNIDHIRFKNLYLLSNNNGGYVLYPGNNNTTVNEITFDDCYIYNLRGVLKSKGDYDIINNFNINNCYVDWIGGYGVAYTDGKTGQMIKNINYTNSTFNHCEFLFYVRNSVENVLVDGCTIVNQNNGIFRLRNDGVDVTNSWTISNCIFGHANKGVTEVDFLNGTSNAAITATNNYIVTDFVWHDDSEVPAGLVVGNAGCTQADLWANPDAGNDYVEPTDAEPLGNGFQGDFTIVNTVFPGRYDTGDPRWRMKL</sequence>
<dbReference type="Proteomes" id="UP000391834">
    <property type="component" value="Unassembled WGS sequence"/>
</dbReference>
<dbReference type="SUPFAM" id="SSF51126">
    <property type="entry name" value="Pectin lyase-like"/>
    <property type="match status" value="1"/>
</dbReference>
<proteinExistence type="predicted"/>
<accession>A0A5M4AUG7</accession>
<dbReference type="EMBL" id="BLAX01000001">
    <property type="protein sequence ID" value="GET31308.1"/>
    <property type="molecule type" value="Genomic_DNA"/>
</dbReference>
<dbReference type="AlphaFoldDB" id="A0A5M4AUG7"/>
<feature type="domain" description="DUF4957" evidence="1">
    <location>
        <begin position="255"/>
        <end position="383"/>
    </location>
</feature>
<dbReference type="InterPro" id="IPR012334">
    <property type="entry name" value="Pectin_lyas_fold"/>
</dbReference>
<name>A0A5M4AUG7_9BACT</name>
<evidence type="ECO:0000313" key="3">
    <source>
        <dbReference type="EMBL" id="GET31308.1"/>
    </source>
</evidence>
<evidence type="ECO:0008006" key="5">
    <source>
        <dbReference type="Google" id="ProtNLM"/>
    </source>
</evidence>
<evidence type="ECO:0000259" key="2">
    <source>
        <dbReference type="Pfam" id="PF17161"/>
    </source>
</evidence>
<gene>
    <name evidence="3" type="ORF">PbJCM13498_01710</name>
</gene>
<dbReference type="InterPro" id="IPR011050">
    <property type="entry name" value="Pectin_lyase_fold/virulence"/>
</dbReference>
<reference evidence="3 4" key="1">
    <citation type="submission" date="2019-10" db="EMBL/GenBank/DDBJ databases">
        <title>Prolixibacter strains distinguished by the presence of nitrate reductase genes were adept at nitrate-dependent anaerobic corrosion of metallic iron and carbon steel.</title>
        <authorList>
            <person name="Iino T."/>
            <person name="Shono N."/>
            <person name="Ito K."/>
            <person name="Nakamura R."/>
            <person name="Sueoka K."/>
            <person name="Harayama S."/>
            <person name="Ohkuma M."/>
        </authorList>
    </citation>
    <scope>NUCLEOTIDE SEQUENCE [LARGE SCALE GENOMIC DNA]</scope>
    <source>
        <strain evidence="3 4">JCM 13498</strain>
    </source>
</reference>
<dbReference type="Pfam" id="PF17161">
    <property type="entry name" value="DUF5123"/>
    <property type="match status" value="1"/>
</dbReference>
<dbReference type="InterPro" id="IPR033427">
    <property type="entry name" value="DUF5123"/>
</dbReference>
<protein>
    <recommendedName>
        <fullName evidence="5">DUF5123 domain-containing protein</fullName>
    </recommendedName>
</protein>
<dbReference type="Pfam" id="PF16318">
    <property type="entry name" value="DUF4957"/>
    <property type="match status" value="1"/>
</dbReference>
<dbReference type="Gene3D" id="2.160.20.10">
    <property type="entry name" value="Single-stranded right-handed beta-helix, Pectin lyase-like"/>
    <property type="match status" value="1"/>
</dbReference>
<organism evidence="3 4">
    <name type="scientific">Prolixibacter bellariivorans</name>
    <dbReference type="NCBI Taxonomy" id="314319"/>
    <lineage>
        <taxon>Bacteria</taxon>
        <taxon>Pseudomonadati</taxon>
        <taxon>Bacteroidota</taxon>
        <taxon>Bacteroidia</taxon>
        <taxon>Marinilabiliales</taxon>
        <taxon>Prolixibacteraceae</taxon>
        <taxon>Prolixibacter</taxon>
    </lineage>
</organism>
<comment type="caution">
    <text evidence="3">The sequence shown here is derived from an EMBL/GenBank/DDBJ whole genome shotgun (WGS) entry which is preliminary data.</text>
</comment>
<keyword evidence="4" id="KW-1185">Reference proteome</keyword>
<dbReference type="InterPro" id="IPR032530">
    <property type="entry name" value="DUF4957"/>
</dbReference>
<feature type="domain" description="DUF5123" evidence="2">
    <location>
        <begin position="400"/>
        <end position="535"/>
    </location>
</feature>
<evidence type="ECO:0000313" key="4">
    <source>
        <dbReference type="Proteomes" id="UP000391834"/>
    </source>
</evidence>
<evidence type="ECO:0000259" key="1">
    <source>
        <dbReference type="Pfam" id="PF16318"/>
    </source>
</evidence>